<organism evidence="1">
    <name type="scientific">Guillardia theta (strain CCMP2712)</name>
    <name type="common">Cryptophyte</name>
    <dbReference type="NCBI Taxonomy" id="905079"/>
    <lineage>
        <taxon>Eukaryota</taxon>
        <taxon>Cryptophyceae</taxon>
        <taxon>Pyrenomonadales</taxon>
        <taxon>Geminigeraceae</taxon>
        <taxon>Guillardia</taxon>
    </lineage>
</organism>
<dbReference type="KEGG" id="gtt:GUITHDRAFT_99754"/>
<evidence type="ECO:0000313" key="3">
    <source>
        <dbReference type="Proteomes" id="UP000011087"/>
    </source>
</evidence>
<dbReference type="HOGENOM" id="CLU_2163240_0_0_1"/>
<dbReference type="AlphaFoldDB" id="L1K0C6"/>
<evidence type="ECO:0000313" key="2">
    <source>
        <dbReference type="EnsemblProtists" id="EKX54276"/>
    </source>
</evidence>
<protein>
    <submittedName>
        <fullName evidence="1 2">Uncharacterized protein</fullName>
    </submittedName>
</protein>
<reference evidence="2" key="3">
    <citation type="submission" date="2016-03" db="UniProtKB">
        <authorList>
            <consortium name="EnsemblProtists"/>
        </authorList>
    </citation>
    <scope>IDENTIFICATION</scope>
</reference>
<accession>L1K0C6</accession>
<evidence type="ECO:0000313" key="1">
    <source>
        <dbReference type="EMBL" id="EKX54276.1"/>
    </source>
</evidence>
<dbReference type="Proteomes" id="UP000011087">
    <property type="component" value="Unassembled WGS sequence"/>
</dbReference>
<dbReference type="EnsemblProtists" id="EKX54276">
    <property type="protein sequence ID" value="EKX54276"/>
    <property type="gene ID" value="GUITHDRAFT_99754"/>
</dbReference>
<dbReference type="EMBL" id="JH992967">
    <property type="protein sequence ID" value="EKX54276.1"/>
    <property type="molecule type" value="Genomic_DNA"/>
</dbReference>
<reference evidence="3" key="2">
    <citation type="submission" date="2012-11" db="EMBL/GenBank/DDBJ databases">
        <authorList>
            <person name="Kuo A."/>
            <person name="Curtis B.A."/>
            <person name="Tanifuji G."/>
            <person name="Burki F."/>
            <person name="Gruber A."/>
            <person name="Irimia M."/>
            <person name="Maruyama S."/>
            <person name="Arias M.C."/>
            <person name="Ball S.G."/>
            <person name="Gile G.H."/>
            <person name="Hirakawa Y."/>
            <person name="Hopkins J.F."/>
            <person name="Rensing S.A."/>
            <person name="Schmutz J."/>
            <person name="Symeonidi A."/>
            <person name="Elias M."/>
            <person name="Eveleigh R.J."/>
            <person name="Herman E.K."/>
            <person name="Klute M.J."/>
            <person name="Nakayama T."/>
            <person name="Obornik M."/>
            <person name="Reyes-Prieto A."/>
            <person name="Armbrust E.V."/>
            <person name="Aves S.J."/>
            <person name="Beiko R.G."/>
            <person name="Coutinho P."/>
            <person name="Dacks J.B."/>
            <person name="Durnford D.G."/>
            <person name="Fast N.M."/>
            <person name="Green B.R."/>
            <person name="Grisdale C."/>
            <person name="Hempe F."/>
            <person name="Henrissat B."/>
            <person name="Hoppner M.P."/>
            <person name="Ishida K.-I."/>
            <person name="Kim E."/>
            <person name="Koreny L."/>
            <person name="Kroth P.G."/>
            <person name="Liu Y."/>
            <person name="Malik S.-B."/>
            <person name="Maier U.G."/>
            <person name="McRose D."/>
            <person name="Mock T."/>
            <person name="Neilson J.A."/>
            <person name="Onodera N.T."/>
            <person name="Poole A.M."/>
            <person name="Pritham E.J."/>
            <person name="Richards T.A."/>
            <person name="Rocap G."/>
            <person name="Roy S.W."/>
            <person name="Sarai C."/>
            <person name="Schaack S."/>
            <person name="Shirato S."/>
            <person name="Slamovits C.H."/>
            <person name="Spencer D.F."/>
            <person name="Suzuki S."/>
            <person name="Worden A.Z."/>
            <person name="Zauner S."/>
            <person name="Barry K."/>
            <person name="Bell C."/>
            <person name="Bharti A.K."/>
            <person name="Crow J.A."/>
            <person name="Grimwood J."/>
            <person name="Kramer R."/>
            <person name="Lindquist E."/>
            <person name="Lucas S."/>
            <person name="Salamov A."/>
            <person name="McFadden G.I."/>
            <person name="Lane C.E."/>
            <person name="Keeling P.J."/>
            <person name="Gray M.W."/>
            <person name="Grigoriev I.V."/>
            <person name="Archibald J.M."/>
        </authorList>
    </citation>
    <scope>NUCLEOTIDE SEQUENCE</scope>
    <source>
        <strain evidence="3">CCMP2712</strain>
    </source>
</reference>
<proteinExistence type="predicted"/>
<keyword evidence="3" id="KW-1185">Reference proteome</keyword>
<sequence>MGFFSDRGQSLSFFSSSLNKLTFGSGKQNERTLHAKRKCSLNPVAVTEETKQKVQELNEERETKHGCPSRLKQLISLAKSIRIIKRKTTVYSARGEAMSWESDTAASKQQG</sequence>
<gene>
    <name evidence="1" type="ORF">GUITHDRAFT_99754</name>
</gene>
<dbReference type="GeneID" id="17311066"/>
<dbReference type="PaxDb" id="55529-EKX54276"/>
<dbReference type="RefSeq" id="XP_005841256.1">
    <property type="nucleotide sequence ID" value="XM_005841199.1"/>
</dbReference>
<name>L1K0C6_GUITC</name>
<reference evidence="1 3" key="1">
    <citation type="journal article" date="2012" name="Nature">
        <title>Algal genomes reveal evolutionary mosaicism and the fate of nucleomorphs.</title>
        <authorList>
            <consortium name="DOE Joint Genome Institute"/>
            <person name="Curtis B.A."/>
            <person name="Tanifuji G."/>
            <person name="Burki F."/>
            <person name="Gruber A."/>
            <person name="Irimia M."/>
            <person name="Maruyama S."/>
            <person name="Arias M.C."/>
            <person name="Ball S.G."/>
            <person name="Gile G.H."/>
            <person name="Hirakawa Y."/>
            <person name="Hopkins J.F."/>
            <person name="Kuo A."/>
            <person name="Rensing S.A."/>
            <person name="Schmutz J."/>
            <person name="Symeonidi A."/>
            <person name="Elias M."/>
            <person name="Eveleigh R.J."/>
            <person name="Herman E.K."/>
            <person name="Klute M.J."/>
            <person name="Nakayama T."/>
            <person name="Obornik M."/>
            <person name="Reyes-Prieto A."/>
            <person name="Armbrust E.V."/>
            <person name="Aves S.J."/>
            <person name="Beiko R.G."/>
            <person name="Coutinho P."/>
            <person name="Dacks J.B."/>
            <person name="Durnford D.G."/>
            <person name="Fast N.M."/>
            <person name="Green B.R."/>
            <person name="Grisdale C.J."/>
            <person name="Hempel F."/>
            <person name="Henrissat B."/>
            <person name="Hoppner M.P."/>
            <person name="Ishida K."/>
            <person name="Kim E."/>
            <person name="Koreny L."/>
            <person name="Kroth P.G."/>
            <person name="Liu Y."/>
            <person name="Malik S.B."/>
            <person name="Maier U.G."/>
            <person name="McRose D."/>
            <person name="Mock T."/>
            <person name="Neilson J.A."/>
            <person name="Onodera N.T."/>
            <person name="Poole A.M."/>
            <person name="Pritham E.J."/>
            <person name="Richards T.A."/>
            <person name="Rocap G."/>
            <person name="Roy S.W."/>
            <person name="Sarai C."/>
            <person name="Schaack S."/>
            <person name="Shirato S."/>
            <person name="Slamovits C.H."/>
            <person name="Spencer D.F."/>
            <person name="Suzuki S."/>
            <person name="Worden A.Z."/>
            <person name="Zauner S."/>
            <person name="Barry K."/>
            <person name="Bell C."/>
            <person name="Bharti A.K."/>
            <person name="Crow J.A."/>
            <person name="Grimwood J."/>
            <person name="Kramer R."/>
            <person name="Lindquist E."/>
            <person name="Lucas S."/>
            <person name="Salamov A."/>
            <person name="McFadden G.I."/>
            <person name="Lane C.E."/>
            <person name="Keeling P.J."/>
            <person name="Gray M.W."/>
            <person name="Grigoriev I.V."/>
            <person name="Archibald J.M."/>
        </authorList>
    </citation>
    <scope>NUCLEOTIDE SEQUENCE</scope>
    <source>
        <strain evidence="1 3">CCMP2712</strain>
    </source>
</reference>